<organism evidence="2 3">
    <name type="scientific">Elysia marginata</name>
    <dbReference type="NCBI Taxonomy" id="1093978"/>
    <lineage>
        <taxon>Eukaryota</taxon>
        <taxon>Metazoa</taxon>
        <taxon>Spiralia</taxon>
        <taxon>Lophotrochozoa</taxon>
        <taxon>Mollusca</taxon>
        <taxon>Gastropoda</taxon>
        <taxon>Heterobranchia</taxon>
        <taxon>Euthyneura</taxon>
        <taxon>Panpulmonata</taxon>
        <taxon>Sacoglossa</taxon>
        <taxon>Placobranchoidea</taxon>
        <taxon>Plakobranchidae</taxon>
        <taxon>Elysia</taxon>
    </lineage>
</organism>
<reference evidence="2 3" key="1">
    <citation type="journal article" date="2021" name="Elife">
        <title>Chloroplast acquisition without the gene transfer in kleptoplastic sea slugs, Plakobranchus ocellatus.</title>
        <authorList>
            <person name="Maeda T."/>
            <person name="Takahashi S."/>
            <person name="Yoshida T."/>
            <person name="Shimamura S."/>
            <person name="Takaki Y."/>
            <person name="Nagai Y."/>
            <person name="Toyoda A."/>
            <person name="Suzuki Y."/>
            <person name="Arimoto A."/>
            <person name="Ishii H."/>
            <person name="Satoh N."/>
            <person name="Nishiyama T."/>
            <person name="Hasebe M."/>
            <person name="Maruyama T."/>
            <person name="Minagawa J."/>
            <person name="Obokata J."/>
            <person name="Shigenobu S."/>
        </authorList>
    </citation>
    <scope>NUCLEOTIDE SEQUENCE [LARGE SCALE GENOMIC DNA]</scope>
</reference>
<comment type="caution">
    <text evidence="2">The sequence shown here is derived from an EMBL/GenBank/DDBJ whole genome shotgun (WGS) entry which is preliminary data.</text>
</comment>
<evidence type="ECO:0000256" key="1">
    <source>
        <dbReference type="SAM" id="MobiDB-lite"/>
    </source>
</evidence>
<accession>A0AAV4GSS3</accession>
<dbReference type="AlphaFoldDB" id="A0AAV4GSS3"/>
<dbReference type="Proteomes" id="UP000762676">
    <property type="component" value="Unassembled WGS sequence"/>
</dbReference>
<feature type="compositionally biased region" description="Basic residues" evidence="1">
    <location>
        <begin position="12"/>
        <end position="25"/>
    </location>
</feature>
<feature type="compositionally biased region" description="Basic and acidic residues" evidence="1">
    <location>
        <begin position="55"/>
        <end position="66"/>
    </location>
</feature>
<name>A0AAV4GSS3_9GAST</name>
<gene>
    <name evidence="2" type="ORF">ElyMa_006092800</name>
</gene>
<protein>
    <submittedName>
        <fullName evidence="2">Uncharacterized protein</fullName>
    </submittedName>
</protein>
<evidence type="ECO:0000313" key="3">
    <source>
        <dbReference type="Proteomes" id="UP000762676"/>
    </source>
</evidence>
<proteinExistence type="predicted"/>
<sequence length="77" mass="9051">MPETYPQDRLAKHYLKRRPERKNRRVGGWTMMQKATRIHDKVSPTVDRSGTKKQRAVERNPKERNLSLDPTAAGRPR</sequence>
<keyword evidence="3" id="KW-1185">Reference proteome</keyword>
<feature type="region of interest" description="Disordered" evidence="1">
    <location>
        <begin position="1"/>
        <end position="77"/>
    </location>
</feature>
<dbReference type="EMBL" id="BMAT01012213">
    <property type="protein sequence ID" value="GFR88126.1"/>
    <property type="molecule type" value="Genomic_DNA"/>
</dbReference>
<evidence type="ECO:0000313" key="2">
    <source>
        <dbReference type="EMBL" id="GFR88126.1"/>
    </source>
</evidence>